<dbReference type="InterPro" id="IPR052306">
    <property type="entry name" value="CYP450_71D"/>
</dbReference>
<dbReference type="FunFam" id="1.10.630.10:FF:000043">
    <property type="entry name" value="Cytochrome P450 99A2"/>
    <property type="match status" value="1"/>
</dbReference>
<dbReference type="OrthoDB" id="1470350at2759"/>
<dbReference type="AlphaFoldDB" id="A0A1R3GLW7"/>
<evidence type="ECO:0000256" key="13">
    <source>
        <dbReference type="RuleBase" id="RU000461"/>
    </source>
</evidence>
<keyword evidence="8 13" id="KW-0560">Oxidoreductase</keyword>
<accession>A0A1R3GLW7</accession>
<dbReference type="InterPro" id="IPR017972">
    <property type="entry name" value="Cyt_P450_CS"/>
</dbReference>
<dbReference type="Gene3D" id="1.10.630.10">
    <property type="entry name" value="Cytochrome P450"/>
    <property type="match status" value="1"/>
</dbReference>
<keyword evidence="6 12" id="KW-0479">Metal-binding</keyword>
<keyword evidence="5" id="KW-0812">Transmembrane</keyword>
<evidence type="ECO:0000256" key="6">
    <source>
        <dbReference type="ARBA" id="ARBA00022723"/>
    </source>
</evidence>
<dbReference type="Gramene" id="OMO59093">
    <property type="protein sequence ID" value="OMO59093"/>
    <property type="gene ID" value="CCACVL1_25082"/>
</dbReference>
<dbReference type="PANTHER" id="PTHR47953:SF19">
    <property type="entry name" value="OS06G0641600 PROTEIN"/>
    <property type="match status" value="1"/>
</dbReference>
<dbReference type="PRINTS" id="PR00463">
    <property type="entry name" value="EP450I"/>
</dbReference>
<dbReference type="InterPro" id="IPR001128">
    <property type="entry name" value="Cyt_P450"/>
</dbReference>
<evidence type="ECO:0000256" key="7">
    <source>
        <dbReference type="ARBA" id="ARBA00022989"/>
    </source>
</evidence>
<dbReference type="GO" id="GO:0005506">
    <property type="term" value="F:iron ion binding"/>
    <property type="evidence" value="ECO:0007669"/>
    <property type="project" value="InterPro"/>
</dbReference>
<protein>
    <submittedName>
        <fullName evidence="14">Cytochrome P450</fullName>
    </submittedName>
</protein>
<dbReference type="CDD" id="cd11072">
    <property type="entry name" value="CYP71-like"/>
    <property type="match status" value="1"/>
</dbReference>
<evidence type="ECO:0000256" key="1">
    <source>
        <dbReference type="ARBA" id="ARBA00001971"/>
    </source>
</evidence>
<dbReference type="Pfam" id="PF00067">
    <property type="entry name" value="p450"/>
    <property type="match status" value="1"/>
</dbReference>
<dbReference type="STRING" id="210143.A0A1R3GLW7"/>
<comment type="subcellular location">
    <subcellularLocation>
        <location evidence="2">Membrane</location>
        <topology evidence="2">Single-pass membrane protein</topology>
    </subcellularLocation>
</comment>
<name>A0A1R3GLW7_COCAP</name>
<evidence type="ECO:0000256" key="12">
    <source>
        <dbReference type="PIRSR" id="PIRSR602401-1"/>
    </source>
</evidence>
<keyword evidence="4 12" id="KW-0349">Heme</keyword>
<sequence length="419" mass="47792">MGYDRRTRSAAETAVTVGYGFGERLTVAGSDIAFAPYGGYWRQLRKICALELFSAKRVQSFRSVREEEVSNLIALISSNKGLPINLGEMLNNLTYSITLRSAFSGRRKQHEAFLSFLKKTLEELGLFSGVVDLFPSMKLLYWMSGTRKRHQRLHHDLDEMFERIIEEHRANKANPKNGDEVTDDLIDVLLKLQDRGDLEFPLTTDNIKAVILDILATGTDTSSTTIVWAMAEMMKNPRVMEKAQAEVRQIFDRTGEVNESNIHKSKYLNLVIKETLRLHPPVPLIPRENVERCEIKGYEIPAKSKVLVNIWAIGREPNYWNEAERFNPERFLDSSIDYRGLNFEYIPFGGGRRICPGISFGMAVVELCLANLLYLFDWKLPNGMKHEDLDMTEAFSATGKRKTDLCLIPIPYDAPCVEK</sequence>
<dbReference type="InterPro" id="IPR002401">
    <property type="entry name" value="Cyt_P450_E_grp-I"/>
</dbReference>
<reference evidence="14 15" key="1">
    <citation type="submission" date="2013-09" db="EMBL/GenBank/DDBJ databases">
        <title>Corchorus capsularis genome sequencing.</title>
        <authorList>
            <person name="Alam M."/>
            <person name="Haque M.S."/>
            <person name="Islam M.S."/>
            <person name="Emdad E.M."/>
            <person name="Islam M.M."/>
            <person name="Ahmed B."/>
            <person name="Halim A."/>
            <person name="Hossen Q.M.M."/>
            <person name="Hossain M.Z."/>
            <person name="Ahmed R."/>
            <person name="Khan M.M."/>
            <person name="Islam R."/>
            <person name="Rashid M.M."/>
            <person name="Khan S.A."/>
            <person name="Rahman M.S."/>
            <person name="Alam M."/>
        </authorList>
    </citation>
    <scope>NUCLEOTIDE SEQUENCE [LARGE SCALE GENOMIC DNA]</scope>
    <source>
        <strain evidence="15">cv. CVL-1</strain>
        <tissue evidence="14">Whole seedling</tissue>
    </source>
</reference>
<evidence type="ECO:0000256" key="11">
    <source>
        <dbReference type="ARBA" id="ARBA00023136"/>
    </source>
</evidence>
<keyword evidence="10 13" id="KW-0503">Monooxygenase</keyword>
<comment type="caution">
    <text evidence="14">The sequence shown here is derived from an EMBL/GenBank/DDBJ whole genome shotgun (WGS) entry which is preliminary data.</text>
</comment>
<keyword evidence="11" id="KW-0472">Membrane</keyword>
<comment type="cofactor">
    <cofactor evidence="1 12">
        <name>heme</name>
        <dbReference type="ChEBI" id="CHEBI:30413"/>
    </cofactor>
</comment>
<evidence type="ECO:0000313" key="15">
    <source>
        <dbReference type="Proteomes" id="UP000188268"/>
    </source>
</evidence>
<evidence type="ECO:0000256" key="5">
    <source>
        <dbReference type="ARBA" id="ARBA00022692"/>
    </source>
</evidence>
<dbReference type="Proteomes" id="UP000188268">
    <property type="component" value="Unassembled WGS sequence"/>
</dbReference>
<keyword evidence="15" id="KW-1185">Reference proteome</keyword>
<dbReference type="GO" id="GO:0020037">
    <property type="term" value="F:heme binding"/>
    <property type="evidence" value="ECO:0007669"/>
    <property type="project" value="InterPro"/>
</dbReference>
<dbReference type="InterPro" id="IPR036396">
    <property type="entry name" value="Cyt_P450_sf"/>
</dbReference>
<feature type="binding site" description="axial binding residue" evidence="12">
    <location>
        <position position="355"/>
    </location>
    <ligand>
        <name>heme</name>
        <dbReference type="ChEBI" id="CHEBI:30413"/>
    </ligand>
    <ligandPart>
        <name>Fe</name>
        <dbReference type="ChEBI" id="CHEBI:18248"/>
    </ligandPart>
</feature>
<dbReference type="PROSITE" id="PS00086">
    <property type="entry name" value="CYTOCHROME_P450"/>
    <property type="match status" value="1"/>
</dbReference>
<evidence type="ECO:0000256" key="4">
    <source>
        <dbReference type="ARBA" id="ARBA00022617"/>
    </source>
</evidence>
<dbReference type="GO" id="GO:0016020">
    <property type="term" value="C:membrane"/>
    <property type="evidence" value="ECO:0007669"/>
    <property type="project" value="UniProtKB-SubCell"/>
</dbReference>
<dbReference type="GO" id="GO:0004497">
    <property type="term" value="F:monooxygenase activity"/>
    <property type="evidence" value="ECO:0007669"/>
    <property type="project" value="UniProtKB-KW"/>
</dbReference>
<comment type="similarity">
    <text evidence="3 13">Belongs to the cytochrome P450 family.</text>
</comment>
<keyword evidence="7" id="KW-1133">Transmembrane helix</keyword>
<dbReference type="SUPFAM" id="SSF48264">
    <property type="entry name" value="Cytochrome P450"/>
    <property type="match status" value="1"/>
</dbReference>
<proteinExistence type="inferred from homology"/>
<evidence type="ECO:0000256" key="2">
    <source>
        <dbReference type="ARBA" id="ARBA00004167"/>
    </source>
</evidence>
<keyword evidence="9 12" id="KW-0408">Iron</keyword>
<evidence type="ECO:0000256" key="8">
    <source>
        <dbReference type="ARBA" id="ARBA00023002"/>
    </source>
</evidence>
<dbReference type="PRINTS" id="PR00385">
    <property type="entry name" value="P450"/>
</dbReference>
<evidence type="ECO:0000256" key="9">
    <source>
        <dbReference type="ARBA" id="ARBA00023004"/>
    </source>
</evidence>
<evidence type="ECO:0000256" key="10">
    <source>
        <dbReference type="ARBA" id="ARBA00023033"/>
    </source>
</evidence>
<evidence type="ECO:0000313" key="14">
    <source>
        <dbReference type="EMBL" id="OMO59093.1"/>
    </source>
</evidence>
<dbReference type="EMBL" id="AWWV01014035">
    <property type="protein sequence ID" value="OMO59093.1"/>
    <property type="molecule type" value="Genomic_DNA"/>
</dbReference>
<organism evidence="14 15">
    <name type="scientific">Corchorus capsularis</name>
    <name type="common">Jute</name>
    <dbReference type="NCBI Taxonomy" id="210143"/>
    <lineage>
        <taxon>Eukaryota</taxon>
        <taxon>Viridiplantae</taxon>
        <taxon>Streptophyta</taxon>
        <taxon>Embryophyta</taxon>
        <taxon>Tracheophyta</taxon>
        <taxon>Spermatophyta</taxon>
        <taxon>Magnoliopsida</taxon>
        <taxon>eudicotyledons</taxon>
        <taxon>Gunneridae</taxon>
        <taxon>Pentapetalae</taxon>
        <taxon>rosids</taxon>
        <taxon>malvids</taxon>
        <taxon>Malvales</taxon>
        <taxon>Malvaceae</taxon>
        <taxon>Grewioideae</taxon>
        <taxon>Apeibeae</taxon>
        <taxon>Corchorus</taxon>
    </lineage>
</organism>
<gene>
    <name evidence="14" type="ORF">CCACVL1_25082</name>
</gene>
<dbReference type="OMA" id="EAMINTH"/>
<dbReference type="PANTHER" id="PTHR47953">
    <property type="entry name" value="OS08G0105600 PROTEIN"/>
    <property type="match status" value="1"/>
</dbReference>
<dbReference type="GO" id="GO:0016705">
    <property type="term" value="F:oxidoreductase activity, acting on paired donors, with incorporation or reduction of molecular oxygen"/>
    <property type="evidence" value="ECO:0007669"/>
    <property type="project" value="InterPro"/>
</dbReference>
<evidence type="ECO:0000256" key="3">
    <source>
        <dbReference type="ARBA" id="ARBA00010617"/>
    </source>
</evidence>